<keyword evidence="3" id="KW-1185">Reference proteome</keyword>
<protein>
    <submittedName>
        <fullName evidence="2">Uncharacterized protein</fullName>
    </submittedName>
</protein>
<sequence>MTGESRSSGNGPTPVANGQDPKGDTRRVDRAQTQRRTPQQYTHAAPQLAVPAKPDDSRAGA</sequence>
<feature type="region of interest" description="Disordered" evidence="1">
    <location>
        <begin position="1"/>
        <end position="61"/>
    </location>
</feature>
<dbReference type="Proteomes" id="UP001319874">
    <property type="component" value="Chromosome 1"/>
</dbReference>
<evidence type="ECO:0000313" key="2">
    <source>
        <dbReference type="EMBL" id="BCZ76425.1"/>
    </source>
</evidence>
<evidence type="ECO:0000313" key="3">
    <source>
        <dbReference type="Proteomes" id="UP001319874"/>
    </source>
</evidence>
<feature type="compositionally biased region" description="Basic and acidic residues" evidence="1">
    <location>
        <begin position="21"/>
        <end position="32"/>
    </location>
</feature>
<reference evidence="2 3" key="1">
    <citation type="journal article" date="2022" name="Front. Microbiol.">
        <title>Identification and characterization of a novel class of self-sufficient cytochrome P450 hydroxylase involved in cyclohexanecarboxylate degradation in Paraburkholderia terrae strain KU-64.</title>
        <authorList>
            <person name="Yamamoto T."/>
            <person name="Hasegawa Y."/>
            <person name="Iwaki H."/>
        </authorList>
    </citation>
    <scope>NUCLEOTIDE SEQUENCE [LARGE SCALE GENOMIC DNA]</scope>
    <source>
        <strain evidence="2 3">KU-64</strain>
    </source>
</reference>
<feature type="compositionally biased region" description="Polar residues" evidence="1">
    <location>
        <begin position="1"/>
        <end position="11"/>
    </location>
</feature>
<evidence type="ECO:0000256" key="1">
    <source>
        <dbReference type="SAM" id="MobiDB-lite"/>
    </source>
</evidence>
<gene>
    <name evidence="2" type="ORF">PTKU64_01000</name>
</gene>
<name>A0ABM7TE93_9BURK</name>
<accession>A0ABM7TE93</accession>
<organism evidence="2 3">
    <name type="scientific">Paraburkholderia terrae</name>
    <dbReference type="NCBI Taxonomy" id="311230"/>
    <lineage>
        <taxon>Bacteria</taxon>
        <taxon>Pseudomonadati</taxon>
        <taxon>Pseudomonadota</taxon>
        <taxon>Betaproteobacteria</taxon>
        <taxon>Burkholderiales</taxon>
        <taxon>Burkholderiaceae</taxon>
        <taxon>Paraburkholderia</taxon>
    </lineage>
</organism>
<proteinExistence type="predicted"/>
<dbReference type="EMBL" id="AP024955">
    <property type="protein sequence ID" value="BCZ76425.1"/>
    <property type="molecule type" value="Genomic_DNA"/>
</dbReference>